<evidence type="ECO:0000313" key="2">
    <source>
        <dbReference type="Proteomes" id="UP000828048"/>
    </source>
</evidence>
<protein>
    <submittedName>
        <fullName evidence="1">Uncharacterized protein</fullName>
    </submittedName>
</protein>
<organism evidence="1 2">
    <name type="scientific">Vaccinium darrowii</name>
    <dbReference type="NCBI Taxonomy" id="229202"/>
    <lineage>
        <taxon>Eukaryota</taxon>
        <taxon>Viridiplantae</taxon>
        <taxon>Streptophyta</taxon>
        <taxon>Embryophyta</taxon>
        <taxon>Tracheophyta</taxon>
        <taxon>Spermatophyta</taxon>
        <taxon>Magnoliopsida</taxon>
        <taxon>eudicotyledons</taxon>
        <taxon>Gunneridae</taxon>
        <taxon>Pentapetalae</taxon>
        <taxon>asterids</taxon>
        <taxon>Ericales</taxon>
        <taxon>Ericaceae</taxon>
        <taxon>Vaccinioideae</taxon>
        <taxon>Vaccinieae</taxon>
        <taxon>Vaccinium</taxon>
    </lineage>
</organism>
<evidence type="ECO:0000313" key="1">
    <source>
        <dbReference type="EMBL" id="KAH7848753.1"/>
    </source>
</evidence>
<dbReference type="Proteomes" id="UP000828048">
    <property type="component" value="Chromosome 7"/>
</dbReference>
<dbReference type="EMBL" id="CM037157">
    <property type="protein sequence ID" value="KAH7848753.1"/>
    <property type="molecule type" value="Genomic_DNA"/>
</dbReference>
<sequence>MHWLGNLHPGGHGVTLSFVQHIIMLVPDPKGISASSGLSFMCCKCRERSNWTFYGVAFSCSQEAEKDSKVGLLD</sequence>
<accession>A0ACB7Y6S6</accession>
<proteinExistence type="predicted"/>
<reference evidence="1 2" key="1">
    <citation type="journal article" date="2021" name="Hortic Res">
        <title>High-quality reference genome and annotation aids understanding of berry development for evergreen blueberry (Vaccinium darrowii).</title>
        <authorList>
            <person name="Yu J."/>
            <person name="Hulse-Kemp A.M."/>
            <person name="Babiker E."/>
            <person name="Staton M."/>
        </authorList>
    </citation>
    <scope>NUCLEOTIDE SEQUENCE [LARGE SCALE GENOMIC DNA]</scope>
    <source>
        <strain evidence="2">cv. NJ 8807/NJ 8810</strain>
        <tissue evidence="1">Young leaf</tissue>
    </source>
</reference>
<keyword evidence="2" id="KW-1185">Reference proteome</keyword>
<comment type="caution">
    <text evidence="1">The sequence shown here is derived from an EMBL/GenBank/DDBJ whole genome shotgun (WGS) entry which is preliminary data.</text>
</comment>
<name>A0ACB7Y6S6_9ERIC</name>
<gene>
    <name evidence="1" type="ORF">Vadar_007281</name>
</gene>